<dbReference type="KEGG" id="sufl:FIL70_24235"/>
<name>A0A5B8CP03_SPHSA</name>
<dbReference type="AlphaFoldDB" id="A0A5B8CP03"/>
<protein>
    <submittedName>
        <fullName evidence="1">Uncharacterized protein</fullName>
    </submittedName>
</protein>
<dbReference type="Proteomes" id="UP000311469">
    <property type="component" value="Plasmid pSF1"/>
</dbReference>
<reference evidence="1 2" key="1">
    <citation type="submission" date="2019-06" db="EMBL/GenBank/DDBJ databases">
        <title>Genome organization and adaptive potential of archetypical organophosphate degarding Sphingobium fuliginis ATCC 27551.</title>
        <authorList>
            <person name="Sarwar A."/>
            <person name="Parthasarathy S."/>
            <person name="Singh C."/>
            <person name="Siddavattam D."/>
        </authorList>
    </citation>
    <scope>NUCLEOTIDE SEQUENCE [LARGE SCALE GENOMIC DNA]</scope>
    <source>
        <strain evidence="1 2">ATCC 27551</strain>
        <plasmid evidence="2">psf1</plasmid>
    </source>
</reference>
<keyword evidence="1" id="KW-0614">Plasmid</keyword>
<evidence type="ECO:0000313" key="1">
    <source>
        <dbReference type="EMBL" id="QDC40260.1"/>
    </source>
</evidence>
<organism evidence="1 2">
    <name type="scientific">Sphingobium fuliginis ATCC 27551</name>
    <dbReference type="NCBI Taxonomy" id="1208342"/>
    <lineage>
        <taxon>Bacteria</taxon>
        <taxon>Pseudomonadati</taxon>
        <taxon>Pseudomonadota</taxon>
        <taxon>Alphaproteobacteria</taxon>
        <taxon>Sphingomonadales</taxon>
        <taxon>Sphingomonadaceae</taxon>
        <taxon>Sphingobium</taxon>
    </lineage>
</organism>
<proteinExistence type="predicted"/>
<sequence length="77" mass="8123">MNTIVSMHGNHLSLGPAGAHARLRAEEAYVEPDENHLIGTVPNATVGAIPLSSAFASRLAATRKQPQPAHIIFGDVE</sequence>
<geneLocation type="plasmid" evidence="2">
    <name>psf1</name>
</geneLocation>
<gene>
    <name evidence="1" type="ORF">FIL70_24235</name>
</gene>
<evidence type="ECO:0000313" key="2">
    <source>
        <dbReference type="Proteomes" id="UP000311469"/>
    </source>
</evidence>
<accession>A0A5B8CP03</accession>
<dbReference type="RefSeq" id="WP_140043523.1">
    <property type="nucleotide sequence ID" value="NZ_CP041018.1"/>
</dbReference>
<dbReference type="EMBL" id="CP041018">
    <property type="protein sequence ID" value="QDC40260.1"/>
    <property type="molecule type" value="Genomic_DNA"/>
</dbReference>